<keyword evidence="5" id="KW-1185">Reference proteome</keyword>
<feature type="region of interest" description="Disordered" evidence="2">
    <location>
        <begin position="589"/>
        <end position="611"/>
    </location>
</feature>
<dbReference type="PANTHER" id="PTHR10794">
    <property type="entry name" value="ABHYDROLASE DOMAIN-CONTAINING PROTEIN"/>
    <property type="match status" value="1"/>
</dbReference>
<evidence type="ECO:0000256" key="1">
    <source>
        <dbReference type="ARBA" id="ARBA00010884"/>
    </source>
</evidence>
<sequence>MPFLHASLNAVTCAVTQLFTRKESPWNNSNPSGSKKPLLLAGLTATALLTTLSIYNKKIRNKTSYRSTLHSVHSHSDFPAQSLLASTTSSLSSPRLRNITLSSLFLTSLFRVLGILPTKFRTGKNNFLTTTMFFYVSSWMIYYRFYVIESPHLNYVRTFYNVQICLRSRLSRKFYPFPFLTSTHSQTVLCTVLADSMWMLLRPLNWREESFKSWDGNTFTLDYYTPPSPTPKPPSTPILLLLYGIGGTRNDHYIKRLTLASESRGWRTVVFSYWRLDWMETRDLANALKRIKEKYPDAPISCVACSAGAHVLVPYLSKCGDSSPFVCCVSISGCLDFERTYKFVSATQNGSYRLMLNRCMRRCVSRHHERDINSTLTEEEKVGLESIKRADVMYDRHLGRCEGFMVDGEWMKKPKGLTEEEWWGAVTDIKNCVYPTPSHEPHYDNPARNMVKNIQTTLLMIHSRDDTMVSFNDAVDWEEVERNQHIISLQTNRGGHIGFHEWLGFLTGTSWAEAAALDFVSAVLETNAQTGFLLDVMERSKKSPKYRDQSIAELKPEVLAGFSSASGVSSSHLERDSSAENFMDAWQTAPHLGESPQRRRSLSGGGGGIFF</sequence>
<feature type="transmembrane region" description="Helical" evidence="3">
    <location>
        <begin position="128"/>
        <end position="147"/>
    </location>
</feature>
<organism evidence="4 5">
    <name type="scientific">Triparma verrucosa</name>
    <dbReference type="NCBI Taxonomy" id="1606542"/>
    <lineage>
        <taxon>Eukaryota</taxon>
        <taxon>Sar</taxon>
        <taxon>Stramenopiles</taxon>
        <taxon>Ochrophyta</taxon>
        <taxon>Bolidophyceae</taxon>
        <taxon>Parmales</taxon>
        <taxon>Triparmaceae</taxon>
        <taxon>Triparma</taxon>
    </lineage>
</organism>
<dbReference type="EMBL" id="BRXX01000204">
    <property type="protein sequence ID" value="GMH97646.1"/>
    <property type="molecule type" value="Genomic_DNA"/>
</dbReference>
<dbReference type="Proteomes" id="UP001165160">
    <property type="component" value="Unassembled WGS sequence"/>
</dbReference>
<evidence type="ECO:0000256" key="2">
    <source>
        <dbReference type="SAM" id="MobiDB-lite"/>
    </source>
</evidence>
<gene>
    <name evidence="4" type="ORF">TrVE_jg9446</name>
</gene>
<dbReference type="PANTHER" id="PTHR10794:SF63">
    <property type="entry name" value="ALPHA_BETA HYDROLASE 1, ISOFORM A"/>
    <property type="match status" value="1"/>
</dbReference>
<keyword evidence="3" id="KW-1133">Transmembrane helix</keyword>
<keyword evidence="3" id="KW-0812">Transmembrane</keyword>
<dbReference type="SUPFAM" id="SSF53474">
    <property type="entry name" value="alpha/beta-Hydrolases"/>
    <property type="match status" value="1"/>
</dbReference>
<name>A0A9W7BUE5_9STRA</name>
<proteinExistence type="inferred from homology"/>
<dbReference type="InterPro" id="IPR050960">
    <property type="entry name" value="AB_hydrolase_4_sf"/>
</dbReference>
<comment type="caution">
    <text evidence="4">The sequence shown here is derived from an EMBL/GenBank/DDBJ whole genome shotgun (WGS) entry which is preliminary data.</text>
</comment>
<dbReference type="GO" id="GO:0047372">
    <property type="term" value="F:monoacylglycerol lipase activity"/>
    <property type="evidence" value="ECO:0007669"/>
    <property type="project" value="TreeGrafter"/>
</dbReference>
<evidence type="ECO:0000313" key="4">
    <source>
        <dbReference type="EMBL" id="GMH97646.1"/>
    </source>
</evidence>
<dbReference type="Gene3D" id="3.40.50.1820">
    <property type="entry name" value="alpha/beta hydrolase"/>
    <property type="match status" value="1"/>
</dbReference>
<keyword evidence="3" id="KW-0472">Membrane</keyword>
<reference evidence="5" key="1">
    <citation type="journal article" date="2023" name="Commun. Biol.">
        <title>Genome analysis of Parmales, the sister group of diatoms, reveals the evolutionary specialization of diatoms from phago-mixotrophs to photoautotrophs.</title>
        <authorList>
            <person name="Ban H."/>
            <person name="Sato S."/>
            <person name="Yoshikawa S."/>
            <person name="Yamada K."/>
            <person name="Nakamura Y."/>
            <person name="Ichinomiya M."/>
            <person name="Sato N."/>
            <person name="Blanc-Mathieu R."/>
            <person name="Endo H."/>
            <person name="Kuwata A."/>
            <person name="Ogata H."/>
        </authorList>
    </citation>
    <scope>NUCLEOTIDE SEQUENCE [LARGE SCALE GENOMIC DNA]</scope>
    <source>
        <strain evidence="5">NIES 3699</strain>
    </source>
</reference>
<dbReference type="GO" id="GO:0034338">
    <property type="term" value="F:short-chain carboxylesterase activity"/>
    <property type="evidence" value="ECO:0007669"/>
    <property type="project" value="TreeGrafter"/>
</dbReference>
<evidence type="ECO:0000313" key="5">
    <source>
        <dbReference type="Proteomes" id="UP001165160"/>
    </source>
</evidence>
<comment type="similarity">
    <text evidence="1">Belongs to the AB hydrolase superfamily. AB hydrolase 4 family.</text>
</comment>
<protein>
    <submittedName>
        <fullName evidence="4">Uncharacterized protein</fullName>
    </submittedName>
</protein>
<accession>A0A9W7BUE5</accession>
<feature type="transmembrane region" description="Helical" evidence="3">
    <location>
        <begin position="37"/>
        <end position="56"/>
    </location>
</feature>
<evidence type="ECO:0000256" key="3">
    <source>
        <dbReference type="SAM" id="Phobius"/>
    </source>
</evidence>
<dbReference type="AlphaFoldDB" id="A0A9W7BUE5"/>
<dbReference type="InterPro" id="IPR029058">
    <property type="entry name" value="AB_hydrolase_fold"/>
</dbReference>